<dbReference type="InterPro" id="IPR019587">
    <property type="entry name" value="Polyketide_cyclase/dehydratase"/>
</dbReference>
<sequence>MLEPAARAELEMAVTPELVYRMLTDLDVLAEVSEELESCAWLDETSPRPGIRFRGFNRNGDKTWSTVATVRAAESGQCFAFDVDDGDTPVSHWRFELSPTEAGCLVVESTWDRRPAWYTPVSAETTGETYRQEANQRNIERTLHALRAAVERG</sequence>
<dbReference type="AlphaFoldDB" id="A0A1G8XUE5"/>
<dbReference type="EMBL" id="FNFM01000003">
    <property type="protein sequence ID" value="SDJ93400.1"/>
    <property type="molecule type" value="Genomic_DNA"/>
</dbReference>
<proteinExistence type="predicted"/>
<dbReference type="Proteomes" id="UP000199213">
    <property type="component" value="Unassembled WGS sequence"/>
</dbReference>
<dbReference type="Gene3D" id="3.30.530.20">
    <property type="match status" value="1"/>
</dbReference>
<evidence type="ECO:0000313" key="2">
    <source>
        <dbReference type="Proteomes" id="UP000199213"/>
    </source>
</evidence>
<accession>A0A1G8XUE5</accession>
<keyword evidence="2" id="KW-1185">Reference proteome</keyword>
<dbReference type="CDD" id="cd07812">
    <property type="entry name" value="SRPBCC"/>
    <property type="match status" value="1"/>
</dbReference>
<organism evidence="1 2">
    <name type="scientific">Actinopolyspora mzabensis</name>
    <dbReference type="NCBI Taxonomy" id="995066"/>
    <lineage>
        <taxon>Bacteria</taxon>
        <taxon>Bacillati</taxon>
        <taxon>Actinomycetota</taxon>
        <taxon>Actinomycetes</taxon>
        <taxon>Actinopolysporales</taxon>
        <taxon>Actinopolysporaceae</taxon>
        <taxon>Actinopolyspora</taxon>
    </lineage>
</organism>
<evidence type="ECO:0000313" key="1">
    <source>
        <dbReference type="EMBL" id="SDJ93400.1"/>
    </source>
</evidence>
<protein>
    <submittedName>
        <fullName evidence="1">Polyketide cyclase / dehydrase and lipid transport</fullName>
    </submittedName>
</protein>
<gene>
    <name evidence="1" type="ORF">SAMN04487820_10339</name>
</gene>
<dbReference type="OrthoDB" id="4618973at2"/>
<name>A0A1G8XUE5_ACTMZ</name>
<dbReference type="Pfam" id="PF10604">
    <property type="entry name" value="Polyketide_cyc2"/>
    <property type="match status" value="1"/>
</dbReference>
<reference evidence="2" key="1">
    <citation type="submission" date="2016-10" db="EMBL/GenBank/DDBJ databases">
        <authorList>
            <person name="Varghese N."/>
            <person name="Submissions S."/>
        </authorList>
    </citation>
    <scope>NUCLEOTIDE SEQUENCE [LARGE SCALE GENOMIC DNA]</scope>
    <source>
        <strain evidence="2">DSM 45460</strain>
    </source>
</reference>
<dbReference type="SUPFAM" id="SSF55961">
    <property type="entry name" value="Bet v1-like"/>
    <property type="match status" value="1"/>
</dbReference>
<dbReference type="RefSeq" id="WP_092627188.1">
    <property type="nucleotide sequence ID" value="NZ_FNFM01000003.1"/>
</dbReference>
<dbReference type="InterPro" id="IPR023393">
    <property type="entry name" value="START-like_dom_sf"/>
</dbReference>